<dbReference type="InParanoid" id="G0NEF8"/>
<name>G0NEF8_CAEBE</name>
<keyword evidence="3" id="KW-1185">Reference proteome</keyword>
<dbReference type="AlphaFoldDB" id="G0NEF8"/>
<feature type="compositionally biased region" description="Basic and acidic residues" evidence="1">
    <location>
        <begin position="142"/>
        <end position="166"/>
    </location>
</feature>
<dbReference type="EMBL" id="GL379873">
    <property type="protein sequence ID" value="EGT58913.1"/>
    <property type="molecule type" value="Genomic_DNA"/>
</dbReference>
<dbReference type="HOGENOM" id="CLU_847931_0_0_1"/>
<accession>G0NEF8</accession>
<reference evidence="3" key="1">
    <citation type="submission" date="2011-07" db="EMBL/GenBank/DDBJ databases">
        <authorList>
            <consortium name="Caenorhabditis brenneri Sequencing and Analysis Consortium"/>
            <person name="Wilson R.K."/>
        </authorList>
    </citation>
    <scope>NUCLEOTIDE SEQUENCE [LARGE SCALE GENOMIC DNA]</scope>
    <source>
        <strain evidence="3">PB2801</strain>
    </source>
</reference>
<feature type="compositionally biased region" description="Basic and acidic residues" evidence="1">
    <location>
        <begin position="235"/>
        <end position="246"/>
    </location>
</feature>
<feature type="region of interest" description="Disordered" evidence="1">
    <location>
        <begin position="130"/>
        <end position="328"/>
    </location>
</feature>
<feature type="compositionally biased region" description="Basic and acidic residues" evidence="1">
    <location>
        <begin position="107"/>
        <end position="117"/>
    </location>
</feature>
<evidence type="ECO:0000313" key="2">
    <source>
        <dbReference type="EMBL" id="EGT58913.1"/>
    </source>
</evidence>
<proteinExistence type="predicted"/>
<organism evidence="3">
    <name type="scientific">Caenorhabditis brenneri</name>
    <name type="common">Nematode worm</name>
    <dbReference type="NCBI Taxonomy" id="135651"/>
    <lineage>
        <taxon>Eukaryota</taxon>
        <taxon>Metazoa</taxon>
        <taxon>Ecdysozoa</taxon>
        <taxon>Nematoda</taxon>
        <taxon>Chromadorea</taxon>
        <taxon>Rhabditida</taxon>
        <taxon>Rhabditina</taxon>
        <taxon>Rhabditomorpha</taxon>
        <taxon>Rhabditoidea</taxon>
        <taxon>Rhabditidae</taxon>
        <taxon>Peloderinae</taxon>
        <taxon>Caenorhabditis</taxon>
    </lineage>
</organism>
<feature type="region of interest" description="Disordered" evidence="1">
    <location>
        <begin position="46"/>
        <end position="117"/>
    </location>
</feature>
<feature type="compositionally biased region" description="Polar residues" evidence="1">
    <location>
        <begin position="210"/>
        <end position="221"/>
    </location>
</feature>
<feature type="compositionally biased region" description="Polar residues" evidence="1">
    <location>
        <begin position="170"/>
        <end position="183"/>
    </location>
</feature>
<feature type="compositionally biased region" description="Basic and acidic residues" evidence="1">
    <location>
        <begin position="260"/>
        <end position="328"/>
    </location>
</feature>
<sequence>MFSNRPIRRKYRLRPIPYSNWTLNSERRRKPGSHSEEINYYTARVQNPHQWEDKEENQGNPHQESLQRNNLLHSEGTGPTPVGRQRRKTINKERRRKEGGEKTTTQRNEKAPPPEEMKISFSVQIARMVTARQSSPPQPRKAQKESRRPKTPEKSSEVRRIPEVRRLQSGPRTRSPETSQSPGAKQPRAKQPTSQAIHKPSRPRAKQPPETHTASRRTQPVRSRKGVVVLTEPPHLPDKRQIREDQNVGSGQETPRRRKREDSVKLVRHDKDTFKKNSKEKGINKDKDNFKRRIQGKGHDKDTFTTPKRKESTRTRITSKEESKEKDN</sequence>
<feature type="compositionally biased region" description="Polar residues" evidence="1">
    <location>
        <begin position="58"/>
        <end position="72"/>
    </location>
</feature>
<feature type="compositionally biased region" description="Basic and acidic residues" evidence="1">
    <location>
        <begin position="90"/>
        <end position="101"/>
    </location>
</feature>
<evidence type="ECO:0000313" key="3">
    <source>
        <dbReference type="Proteomes" id="UP000008068"/>
    </source>
</evidence>
<dbReference type="Proteomes" id="UP000008068">
    <property type="component" value="Unassembled WGS sequence"/>
</dbReference>
<evidence type="ECO:0000256" key="1">
    <source>
        <dbReference type="SAM" id="MobiDB-lite"/>
    </source>
</evidence>
<protein>
    <submittedName>
        <fullName evidence="2">Uncharacterized protein</fullName>
    </submittedName>
</protein>
<gene>
    <name evidence="2" type="ORF">CAEBREN_31108</name>
</gene>